<evidence type="ECO:0008006" key="4">
    <source>
        <dbReference type="Google" id="ProtNLM"/>
    </source>
</evidence>
<evidence type="ECO:0000256" key="1">
    <source>
        <dbReference type="SAM" id="MobiDB-lite"/>
    </source>
</evidence>
<accession>A0A1L9TM93</accession>
<organism evidence="2 3">
    <name type="scientific">Aspergillus sydowii CBS 593.65</name>
    <dbReference type="NCBI Taxonomy" id="1036612"/>
    <lineage>
        <taxon>Eukaryota</taxon>
        <taxon>Fungi</taxon>
        <taxon>Dikarya</taxon>
        <taxon>Ascomycota</taxon>
        <taxon>Pezizomycotina</taxon>
        <taxon>Eurotiomycetes</taxon>
        <taxon>Eurotiomycetidae</taxon>
        <taxon>Eurotiales</taxon>
        <taxon>Aspergillaceae</taxon>
        <taxon>Aspergillus</taxon>
        <taxon>Aspergillus subgen. Nidulantes</taxon>
    </lineage>
</organism>
<evidence type="ECO:0000313" key="2">
    <source>
        <dbReference type="EMBL" id="OJJ60512.1"/>
    </source>
</evidence>
<reference evidence="3" key="1">
    <citation type="journal article" date="2017" name="Genome Biol.">
        <title>Comparative genomics reveals high biological diversity and specific adaptations in the industrially and medically important fungal genus Aspergillus.</title>
        <authorList>
            <person name="de Vries R.P."/>
            <person name="Riley R."/>
            <person name="Wiebenga A."/>
            <person name="Aguilar-Osorio G."/>
            <person name="Amillis S."/>
            <person name="Uchima C.A."/>
            <person name="Anderluh G."/>
            <person name="Asadollahi M."/>
            <person name="Askin M."/>
            <person name="Barry K."/>
            <person name="Battaglia E."/>
            <person name="Bayram O."/>
            <person name="Benocci T."/>
            <person name="Braus-Stromeyer S.A."/>
            <person name="Caldana C."/>
            <person name="Canovas D."/>
            <person name="Cerqueira G.C."/>
            <person name="Chen F."/>
            <person name="Chen W."/>
            <person name="Choi C."/>
            <person name="Clum A."/>
            <person name="Dos Santos R.A."/>
            <person name="Damasio A.R."/>
            <person name="Diallinas G."/>
            <person name="Emri T."/>
            <person name="Fekete E."/>
            <person name="Flipphi M."/>
            <person name="Freyberg S."/>
            <person name="Gallo A."/>
            <person name="Gournas C."/>
            <person name="Habgood R."/>
            <person name="Hainaut M."/>
            <person name="Harispe M.L."/>
            <person name="Henrissat B."/>
            <person name="Hilden K.S."/>
            <person name="Hope R."/>
            <person name="Hossain A."/>
            <person name="Karabika E."/>
            <person name="Karaffa L."/>
            <person name="Karanyi Z."/>
            <person name="Krasevec N."/>
            <person name="Kuo A."/>
            <person name="Kusch H."/>
            <person name="LaButti K."/>
            <person name="Lagendijk E.L."/>
            <person name="Lapidus A."/>
            <person name="Levasseur A."/>
            <person name="Lindquist E."/>
            <person name="Lipzen A."/>
            <person name="Logrieco A.F."/>
            <person name="MacCabe A."/>
            <person name="Maekelae M.R."/>
            <person name="Malavazi I."/>
            <person name="Melin P."/>
            <person name="Meyer V."/>
            <person name="Mielnichuk N."/>
            <person name="Miskei M."/>
            <person name="Molnar A.P."/>
            <person name="Mule G."/>
            <person name="Ngan C.Y."/>
            <person name="Orejas M."/>
            <person name="Orosz E."/>
            <person name="Ouedraogo J.P."/>
            <person name="Overkamp K.M."/>
            <person name="Park H.-S."/>
            <person name="Perrone G."/>
            <person name="Piumi F."/>
            <person name="Punt P.J."/>
            <person name="Ram A.F."/>
            <person name="Ramon A."/>
            <person name="Rauscher S."/>
            <person name="Record E."/>
            <person name="Riano-Pachon D.M."/>
            <person name="Robert V."/>
            <person name="Roehrig J."/>
            <person name="Ruller R."/>
            <person name="Salamov A."/>
            <person name="Salih N.S."/>
            <person name="Samson R.A."/>
            <person name="Sandor E."/>
            <person name="Sanguinetti M."/>
            <person name="Schuetze T."/>
            <person name="Sepcic K."/>
            <person name="Shelest E."/>
            <person name="Sherlock G."/>
            <person name="Sophianopoulou V."/>
            <person name="Squina F.M."/>
            <person name="Sun H."/>
            <person name="Susca A."/>
            <person name="Todd R.B."/>
            <person name="Tsang A."/>
            <person name="Unkles S.E."/>
            <person name="van de Wiele N."/>
            <person name="van Rossen-Uffink D."/>
            <person name="Oliveira J.V."/>
            <person name="Vesth T.C."/>
            <person name="Visser J."/>
            <person name="Yu J.-H."/>
            <person name="Zhou M."/>
            <person name="Andersen M.R."/>
            <person name="Archer D.B."/>
            <person name="Baker S.E."/>
            <person name="Benoit I."/>
            <person name="Brakhage A.A."/>
            <person name="Braus G.H."/>
            <person name="Fischer R."/>
            <person name="Frisvad J.C."/>
            <person name="Goldman G.H."/>
            <person name="Houbraken J."/>
            <person name="Oakley B."/>
            <person name="Pocsi I."/>
            <person name="Scazzocchio C."/>
            <person name="Seiboth B."/>
            <person name="vanKuyk P.A."/>
            <person name="Wortman J."/>
            <person name="Dyer P.S."/>
            <person name="Grigoriev I.V."/>
        </authorList>
    </citation>
    <scope>NUCLEOTIDE SEQUENCE [LARGE SCALE GENOMIC DNA]</scope>
    <source>
        <strain evidence="3">CBS 593.65</strain>
    </source>
</reference>
<dbReference type="PANTHER" id="PTHR40069">
    <property type="entry name" value="YWBE PROTEIN"/>
    <property type="match status" value="1"/>
</dbReference>
<dbReference type="RefSeq" id="XP_040704318.1">
    <property type="nucleotide sequence ID" value="XM_040850729.1"/>
</dbReference>
<protein>
    <recommendedName>
        <fullName evidence="4">UBZ4-type domain-containing protein</fullName>
    </recommendedName>
</protein>
<dbReference type="OrthoDB" id="20105at2759"/>
<feature type="compositionally biased region" description="Basic residues" evidence="1">
    <location>
        <begin position="128"/>
        <end position="140"/>
    </location>
</feature>
<dbReference type="NCBIfam" id="TIGR03833">
    <property type="entry name" value="YwbE family protein"/>
    <property type="match status" value="1"/>
</dbReference>
<dbReference type="Proteomes" id="UP000184356">
    <property type="component" value="Unassembled WGS sequence"/>
</dbReference>
<gene>
    <name evidence="2" type="ORF">ASPSYDRAFT_737623</name>
</gene>
<feature type="compositionally biased region" description="Basic residues" evidence="1">
    <location>
        <begin position="92"/>
        <end position="102"/>
    </location>
</feature>
<dbReference type="InterPro" id="IPR019240">
    <property type="entry name" value="DUF2196"/>
</dbReference>
<dbReference type="AlphaFoldDB" id="A0A1L9TM93"/>
<dbReference type="Pfam" id="PF09962">
    <property type="entry name" value="DUF2196"/>
    <property type="match status" value="1"/>
</dbReference>
<sequence length="190" mass="19739">MPSVPTTKDVIPGASVNIILKADQRTGRTVSGAIADVLTRGNHPRGIKVRLTDGRVGRVQSMKLGGGGGDSSDPPAPTLQDQVQPAEEWAPRRGKGRGRGRGRGPTEDSEAGLPSSDIGLDAYITQGRKSRQNGKGRGRGRGGNQDGSRQSQLGDESPPVDAAAVTCPVCGDFEGDEMAVAHHVGSHFAE</sequence>
<dbReference type="VEuPathDB" id="FungiDB:ASPSYDRAFT_737623"/>
<dbReference type="GeneID" id="63766802"/>
<keyword evidence="3" id="KW-1185">Reference proteome</keyword>
<proteinExistence type="predicted"/>
<name>A0A1L9TM93_9EURO</name>
<feature type="region of interest" description="Disordered" evidence="1">
    <location>
        <begin position="55"/>
        <end position="163"/>
    </location>
</feature>
<evidence type="ECO:0000313" key="3">
    <source>
        <dbReference type="Proteomes" id="UP000184356"/>
    </source>
</evidence>
<dbReference type="PANTHER" id="PTHR40069:SF1">
    <property type="entry name" value="YWBE PROTEIN"/>
    <property type="match status" value="1"/>
</dbReference>
<dbReference type="EMBL" id="KV878584">
    <property type="protein sequence ID" value="OJJ60512.1"/>
    <property type="molecule type" value="Genomic_DNA"/>
</dbReference>